<comment type="caution">
    <text evidence="1">The sequence shown here is derived from an EMBL/GenBank/DDBJ whole genome shotgun (WGS) entry which is preliminary data.</text>
</comment>
<protein>
    <submittedName>
        <fullName evidence="1">Uncharacterized protein</fullName>
    </submittedName>
</protein>
<name>A0ACC2AJS7_DIPCM</name>
<evidence type="ECO:0000313" key="1">
    <source>
        <dbReference type="EMBL" id="KAJ7517700.1"/>
    </source>
</evidence>
<organism evidence="1 2">
    <name type="scientific">Diphasiastrum complanatum</name>
    <name type="common">Issler's clubmoss</name>
    <name type="synonym">Lycopodium complanatum</name>
    <dbReference type="NCBI Taxonomy" id="34168"/>
    <lineage>
        <taxon>Eukaryota</taxon>
        <taxon>Viridiplantae</taxon>
        <taxon>Streptophyta</taxon>
        <taxon>Embryophyta</taxon>
        <taxon>Tracheophyta</taxon>
        <taxon>Lycopodiopsida</taxon>
        <taxon>Lycopodiales</taxon>
        <taxon>Lycopodiaceae</taxon>
        <taxon>Lycopodioideae</taxon>
        <taxon>Diphasiastrum</taxon>
    </lineage>
</organism>
<reference evidence="2" key="1">
    <citation type="journal article" date="2024" name="Proc. Natl. Acad. Sci. U.S.A.">
        <title>Extraordinary preservation of gene collinearity over three hundred million years revealed in homosporous lycophytes.</title>
        <authorList>
            <person name="Li C."/>
            <person name="Wickell D."/>
            <person name="Kuo L.Y."/>
            <person name="Chen X."/>
            <person name="Nie B."/>
            <person name="Liao X."/>
            <person name="Peng D."/>
            <person name="Ji J."/>
            <person name="Jenkins J."/>
            <person name="Williams M."/>
            <person name="Shu S."/>
            <person name="Plott C."/>
            <person name="Barry K."/>
            <person name="Rajasekar S."/>
            <person name="Grimwood J."/>
            <person name="Han X."/>
            <person name="Sun S."/>
            <person name="Hou Z."/>
            <person name="He W."/>
            <person name="Dai G."/>
            <person name="Sun C."/>
            <person name="Schmutz J."/>
            <person name="Leebens-Mack J.H."/>
            <person name="Li F.W."/>
            <person name="Wang L."/>
        </authorList>
    </citation>
    <scope>NUCLEOTIDE SEQUENCE [LARGE SCALE GENOMIC DNA]</scope>
    <source>
        <strain evidence="2">cv. PW_Plant_1</strain>
    </source>
</reference>
<proteinExistence type="predicted"/>
<evidence type="ECO:0000313" key="2">
    <source>
        <dbReference type="Proteomes" id="UP001162992"/>
    </source>
</evidence>
<dbReference type="EMBL" id="CM055112">
    <property type="protein sequence ID" value="KAJ7517700.1"/>
    <property type="molecule type" value="Genomic_DNA"/>
</dbReference>
<dbReference type="Proteomes" id="UP001162992">
    <property type="component" value="Chromosome 21"/>
</dbReference>
<keyword evidence="2" id="KW-1185">Reference proteome</keyword>
<sequence length="324" mass="36436">MHLSNDERHKGFLKITVEELQRATNNFSVSNKLGEGGFSIVYRAILDDGTIVAAKLFKSKSCVVQESFFKECQILSKVRHKNIVKVVSAVSNLDTKALILQFISNGNLKEHLYKINNPTNRLTWETRLAIAINVAEAICYLHYGCHEPILHLDLKPSNILLDENKEAYVTDFGIAKLMNTSASGAEITATIRGSWGYIAREFAVLGQISVKADVYSYGIVLLELLTRRRPTDSAFEDGMNVRIWVQQALSRKHDILKVVDDALLNDRGDLVSQDICEALKTGIICSRISMEDRPSMRDVVNLLLQVKDKHMIHESHMLPNANNE</sequence>
<accession>A0ACC2AJS7</accession>
<gene>
    <name evidence="1" type="ORF">O6H91_21G035900</name>
</gene>